<dbReference type="SMART" id="SM00886">
    <property type="entry name" value="Dabb"/>
    <property type="match status" value="1"/>
</dbReference>
<dbReference type="PANTHER" id="PTHR33178:SF10">
    <property type="entry name" value="STRESS-RESPONSE A_B BARREL DOMAIN-CONTAINING PROTEIN"/>
    <property type="match status" value="1"/>
</dbReference>
<evidence type="ECO:0000256" key="1">
    <source>
        <dbReference type="ARBA" id="ARBA00011738"/>
    </source>
</evidence>
<dbReference type="Pfam" id="PF07876">
    <property type="entry name" value="Dabb"/>
    <property type="match status" value="1"/>
</dbReference>
<dbReference type="AlphaFoldDB" id="A0AAN6WTC2"/>
<dbReference type="EMBL" id="MU864408">
    <property type="protein sequence ID" value="KAK4187126.1"/>
    <property type="molecule type" value="Genomic_DNA"/>
</dbReference>
<dbReference type="SUPFAM" id="SSF54909">
    <property type="entry name" value="Dimeric alpha+beta barrel"/>
    <property type="match status" value="1"/>
</dbReference>
<dbReference type="Proteomes" id="UP001302126">
    <property type="component" value="Unassembled WGS sequence"/>
</dbReference>
<sequence>MPSIAGAQPHTLRILVAVVCVLSLFLFFDPIGFASASIEKHVPGSTTTVHHVVLFRFKKDAEVDAVNAAMLKMLKLEEDCVAPNSQRTYIKSISGGRDNSPEGLQDGFTHAFVVQFDNTDDRNYYIEQDPAHKAFQKEVDPILEKVTVLDFTKGVF</sequence>
<dbReference type="PROSITE" id="PS51502">
    <property type="entry name" value="S_R_A_B_BARREL"/>
    <property type="match status" value="1"/>
</dbReference>
<dbReference type="Gene3D" id="3.30.70.100">
    <property type="match status" value="1"/>
</dbReference>
<evidence type="ECO:0000259" key="2">
    <source>
        <dbReference type="PROSITE" id="PS51502"/>
    </source>
</evidence>
<dbReference type="InterPro" id="IPR044662">
    <property type="entry name" value="HS1/DABB1-like"/>
</dbReference>
<proteinExistence type="predicted"/>
<evidence type="ECO:0000313" key="4">
    <source>
        <dbReference type="Proteomes" id="UP001302126"/>
    </source>
</evidence>
<keyword evidence="4" id="KW-1185">Reference proteome</keyword>
<protein>
    <submittedName>
        <fullName evidence="3">Stress responsive A/B barrel domain-containing protein</fullName>
    </submittedName>
</protein>
<dbReference type="PANTHER" id="PTHR33178">
    <property type="match status" value="1"/>
</dbReference>
<reference evidence="3" key="1">
    <citation type="journal article" date="2023" name="Mol. Phylogenet. Evol.">
        <title>Genome-scale phylogeny and comparative genomics of the fungal order Sordariales.</title>
        <authorList>
            <person name="Hensen N."/>
            <person name="Bonometti L."/>
            <person name="Westerberg I."/>
            <person name="Brannstrom I.O."/>
            <person name="Guillou S."/>
            <person name="Cros-Aarteil S."/>
            <person name="Calhoun S."/>
            <person name="Haridas S."/>
            <person name="Kuo A."/>
            <person name="Mondo S."/>
            <person name="Pangilinan J."/>
            <person name="Riley R."/>
            <person name="LaButti K."/>
            <person name="Andreopoulos B."/>
            <person name="Lipzen A."/>
            <person name="Chen C."/>
            <person name="Yan M."/>
            <person name="Daum C."/>
            <person name="Ng V."/>
            <person name="Clum A."/>
            <person name="Steindorff A."/>
            <person name="Ohm R.A."/>
            <person name="Martin F."/>
            <person name="Silar P."/>
            <person name="Natvig D.O."/>
            <person name="Lalanne C."/>
            <person name="Gautier V."/>
            <person name="Ament-Velasquez S.L."/>
            <person name="Kruys A."/>
            <person name="Hutchinson M.I."/>
            <person name="Powell A.J."/>
            <person name="Barry K."/>
            <person name="Miller A.N."/>
            <person name="Grigoriev I.V."/>
            <person name="Debuchy R."/>
            <person name="Gladieux P."/>
            <person name="Hiltunen Thoren M."/>
            <person name="Johannesson H."/>
        </authorList>
    </citation>
    <scope>NUCLEOTIDE SEQUENCE</scope>
    <source>
        <strain evidence="3">PSN309</strain>
    </source>
</reference>
<reference evidence="3" key="2">
    <citation type="submission" date="2023-05" db="EMBL/GenBank/DDBJ databases">
        <authorList>
            <consortium name="Lawrence Berkeley National Laboratory"/>
            <person name="Steindorff A."/>
            <person name="Hensen N."/>
            <person name="Bonometti L."/>
            <person name="Westerberg I."/>
            <person name="Brannstrom I.O."/>
            <person name="Guillou S."/>
            <person name="Cros-Aarteil S."/>
            <person name="Calhoun S."/>
            <person name="Haridas S."/>
            <person name="Kuo A."/>
            <person name="Mondo S."/>
            <person name="Pangilinan J."/>
            <person name="Riley R."/>
            <person name="Labutti K."/>
            <person name="Andreopoulos B."/>
            <person name="Lipzen A."/>
            <person name="Chen C."/>
            <person name="Yanf M."/>
            <person name="Daum C."/>
            <person name="Ng V."/>
            <person name="Clum A."/>
            <person name="Ohm R."/>
            <person name="Martin F."/>
            <person name="Silar P."/>
            <person name="Natvig D."/>
            <person name="Lalanne C."/>
            <person name="Gautier V."/>
            <person name="Ament-Velasquez S.L."/>
            <person name="Kruys A."/>
            <person name="Hutchinson M.I."/>
            <person name="Powell A.J."/>
            <person name="Barry K."/>
            <person name="Miller A.N."/>
            <person name="Grigoriev I.V."/>
            <person name="Debuchy R."/>
            <person name="Gladieux P."/>
            <person name="Thoren M.H."/>
            <person name="Johannesson H."/>
        </authorList>
    </citation>
    <scope>NUCLEOTIDE SEQUENCE</scope>
    <source>
        <strain evidence="3">PSN309</strain>
    </source>
</reference>
<comment type="subunit">
    <text evidence="1">Homodimer.</text>
</comment>
<gene>
    <name evidence="3" type="ORF">QBC35DRAFT_240307</name>
</gene>
<accession>A0AAN6WTC2</accession>
<dbReference type="InterPro" id="IPR013097">
    <property type="entry name" value="Dabb"/>
</dbReference>
<evidence type="ECO:0000313" key="3">
    <source>
        <dbReference type="EMBL" id="KAK4187126.1"/>
    </source>
</evidence>
<name>A0AAN6WTC2_9PEZI</name>
<feature type="domain" description="Stress-response A/B barrel" evidence="2">
    <location>
        <begin position="49"/>
        <end position="151"/>
    </location>
</feature>
<comment type="caution">
    <text evidence="3">The sequence shown here is derived from an EMBL/GenBank/DDBJ whole genome shotgun (WGS) entry which is preliminary data.</text>
</comment>
<organism evidence="3 4">
    <name type="scientific">Podospora australis</name>
    <dbReference type="NCBI Taxonomy" id="1536484"/>
    <lineage>
        <taxon>Eukaryota</taxon>
        <taxon>Fungi</taxon>
        <taxon>Dikarya</taxon>
        <taxon>Ascomycota</taxon>
        <taxon>Pezizomycotina</taxon>
        <taxon>Sordariomycetes</taxon>
        <taxon>Sordariomycetidae</taxon>
        <taxon>Sordariales</taxon>
        <taxon>Podosporaceae</taxon>
        <taxon>Podospora</taxon>
    </lineage>
</organism>
<dbReference type="InterPro" id="IPR011008">
    <property type="entry name" value="Dimeric_a/b-barrel"/>
</dbReference>